<dbReference type="Gene3D" id="1.25.40.10">
    <property type="entry name" value="Tetratricopeptide repeat domain"/>
    <property type="match status" value="2"/>
</dbReference>
<dbReference type="Pfam" id="PF00486">
    <property type="entry name" value="Trans_reg_C"/>
    <property type="match status" value="1"/>
</dbReference>
<feature type="DNA-binding region" description="OmpR/PhoB-type" evidence="5">
    <location>
        <begin position="4"/>
        <end position="102"/>
    </location>
</feature>
<dbReference type="Gene3D" id="1.10.10.10">
    <property type="entry name" value="Winged helix-like DNA-binding domain superfamily/Winged helix DNA-binding domain"/>
    <property type="match status" value="1"/>
</dbReference>
<dbReference type="STRING" id="578942.SAMN05216289_14810"/>
<evidence type="ECO:0000313" key="8">
    <source>
        <dbReference type="EMBL" id="SFN68537.1"/>
    </source>
</evidence>
<dbReference type="PROSITE" id="PS50005">
    <property type="entry name" value="TPR"/>
    <property type="match status" value="1"/>
</dbReference>
<evidence type="ECO:0000313" key="9">
    <source>
        <dbReference type="Proteomes" id="UP000198575"/>
    </source>
</evidence>
<dbReference type="RefSeq" id="WP_092410896.1">
    <property type="nucleotide sequence ID" value="NZ_FOVF01000048.1"/>
</dbReference>
<dbReference type="InterPro" id="IPR036388">
    <property type="entry name" value="WH-like_DNA-bd_sf"/>
</dbReference>
<reference evidence="8 9" key="1">
    <citation type="submission" date="2016-10" db="EMBL/GenBank/DDBJ databases">
        <authorList>
            <person name="de Groot N.N."/>
        </authorList>
    </citation>
    <scope>NUCLEOTIDE SEQUENCE [LARGE SCALE GENOMIC DNA]</scope>
    <source>
        <strain evidence="8 9">CGMCC 1.7659</strain>
    </source>
</reference>
<keyword evidence="2 4" id="KW-0802">TPR repeat</keyword>
<keyword evidence="6" id="KW-0472">Membrane</keyword>
<dbReference type="InterPro" id="IPR051012">
    <property type="entry name" value="CellSynth/LPSAsmb/PSIAsmb"/>
</dbReference>
<dbReference type="AlphaFoldDB" id="A0A1I5B1H1"/>
<dbReference type="InterPro" id="IPR019734">
    <property type="entry name" value="TPR_rpt"/>
</dbReference>
<keyword evidence="3 5" id="KW-0238">DNA-binding</keyword>
<dbReference type="CDD" id="cd00383">
    <property type="entry name" value="trans_reg_C"/>
    <property type="match status" value="1"/>
</dbReference>
<dbReference type="PROSITE" id="PS51755">
    <property type="entry name" value="OMPR_PHOB"/>
    <property type="match status" value="1"/>
</dbReference>
<dbReference type="EMBL" id="FOVF01000048">
    <property type="protein sequence ID" value="SFN68537.1"/>
    <property type="molecule type" value="Genomic_DNA"/>
</dbReference>
<feature type="transmembrane region" description="Helical" evidence="6">
    <location>
        <begin position="125"/>
        <end position="142"/>
    </location>
</feature>
<accession>A0A1I5B1H1</accession>
<dbReference type="PANTHER" id="PTHR45586:SF1">
    <property type="entry name" value="LIPOPOLYSACCHARIDE ASSEMBLY PROTEIN B"/>
    <property type="match status" value="1"/>
</dbReference>
<dbReference type="SUPFAM" id="SSF46894">
    <property type="entry name" value="C-terminal effector domain of the bipartite response regulators"/>
    <property type="match status" value="1"/>
</dbReference>
<proteinExistence type="predicted"/>
<dbReference type="Proteomes" id="UP000198575">
    <property type="component" value="Unassembled WGS sequence"/>
</dbReference>
<evidence type="ECO:0000256" key="5">
    <source>
        <dbReference type="PROSITE-ProRule" id="PRU01091"/>
    </source>
</evidence>
<evidence type="ECO:0000256" key="2">
    <source>
        <dbReference type="ARBA" id="ARBA00022803"/>
    </source>
</evidence>
<keyword evidence="9" id="KW-1185">Reference proteome</keyword>
<dbReference type="InterPro" id="IPR011990">
    <property type="entry name" value="TPR-like_helical_dom_sf"/>
</dbReference>
<dbReference type="GO" id="GO:0006355">
    <property type="term" value="P:regulation of DNA-templated transcription"/>
    <property type="evidence" value="ECO:0007669"/>
    <property type="project" value="InterPro"/>
</dbReference>
<keyword evidence="6" id="KW-0812">Transmembrane</keyword>
<keyword evidence="1" id="KW-0677">Repeat</keyword>
<evidence type="ECO:0000259" key="7">
    <source>
        <dbReference type="PROSITE" id="PS51755"/>
    </source>
</evidence>
<dbReference type="SUPFAM" id="SSF48452">
    <property type="entry name" value="TPR-like"/>
    <property type="match status" value="2"/>
</dbReference>
<dbReference type="PANTHER" id="PTHR45586">
    <property type="entry name" value="TPR REPEAT-CONTAINING PROTEIN PA4667"/>
    <property type="match status" value="1"/>
</dbReference>
<name>A0A1I5B1H1_9GAMM</name>
<dbReference type="InterPro" id="IPR001867">
    <property type="entry name" value="OmpR/PhoB-type_DNA-bd"/>
</dbReference>
<evidence type="ECO:0000256" key="3">
    <source>
        <dbReference type="ARBA" id="ARBA00023125"/>
    </source>
</evidence>
<feature type="repeat" description="TPR" evidence="4">
    <location>
        <begin position="243"/>
        <end position="276"/>
    </location>
</feature>
<dbReference type="GO" id="GO:0003677">
    <property type="term" value="F:DNA binding"/>
    <property type="evidence" value="ECO:0007669"/>
    <property type="project" value="UniProtKB-UniRule"/>
</dbReference>
<dbReference type="InterPro" id="IPR016032">
    <property type="entry name" value="Sig_transdc_resp-reg_C-effctor"/>
</dbReference>
<evidence type="ECO:0000256" key="4">
    <source>
        <dbReference type="PROSITE-ProRule" id="PRU00339"/>
    </source>
</evidence>
<dbReference type="GO" id="GO:0000160">
    <property type="term" value="P:phosphorelay signal transduction system"/>
    <property type="evidence" value="ECO:0007669"/>
    <property type="project" value="InterPro"/>
</dbReference>
<evidence type="ECO:0000256" key="6">
    <source>
        <dbReference type="SAM" id="Phobius"/>
    </source>
</evidence>
<evidence type="ECO:0000256" key="1">
    <source>
        <dbReference type="ARBA" id="ARBA00022737"/>
    </source>
</evidence>
<dbReference type="OrthoDB" id="5932494at2"/>
<sequence>MRDDRIVRLDDLQIDLGRQQVERAGVQLALGGLSFRLLAYLLGQGDRVVGFDELIEAVWAPAVVGEETVTQRVKLLRQALGDDGRRPRYIRSVRGQGYQLCATPRVVAAESQVVSSRSWKAWTRWMPALVGLLVIAFAGILASSRRDAVRAPVTRPGAAASPAGETELQRARYYARIGQDANNERAIALFETVLSTRPENVDARLGLSRALSARMCLYNRGAGSIERAESLARAVLERDADNSAAHDALAYAYDCRGLIDSAIAEYERAVALEPVARFDSRASVAYLYMVKGRLADALQANVEIADHRGDLRFYDIQVARNLELLGFVAEAERRYAQSFRLYPDSVYSNAAWPRCLYLQGRLAEAEAALDQALQRPLHPELQILRGELALLRGERNAAHAAFAQAHALRPGTSWPDTLVHLYVDGGPDQDWMAAQATRIRAAIAAGERAPDMFIELGMLELGRGRREAALDALDAAIAAGFTDRAYLQISPLFHELAGEPRMAAAIDRIGQQVARERERVLAADWLPPDLLSAVRASP</sequence>
<feature type="domain" description="OmpR/PhoB-type" evidence="7">
    <location>
        <begin position="4"/>
        <end position="102"/>
    </location>
</feature>
<keyword evidence="6" id="KW-1133">Transmembrane helix</keyword>
<protein>
    <submittedName>
        <fullName evidence="8">DNA-binding winged helix-turn-helix (WHTH) domain-containing protein</fullName>
    </submittedName>
</protein>
<gene>
    <name evidence="8" type="ORF">SAMN05216289_14810</name>
</gene>
<dbReference type="SMART" id="SM00862">
    <property type="entry name" value="Trans_reg_C"/>
    <property type="match status" value="1"/>
</dbReference>
<organism evidence="8 9">
    <name type="scientific">Dokdonella immobilis</name>
    <dbReference type="NCBI Taxonomy" id="578942"/>
    <lineage>
        <taxon>Bacteria</taxon>
        <taxon>Pseudomonadati</taxon>
        <taxon>Pseudomonadota</taxon>
        <taxon>Gammaproteobacteria</taxon>
        <taxon>Lysobacterales</taxon>
        <taxon>Rhodanobacteraceae</taxon>
        <taxon>Dokdonella</taxon>
    </lineage>
</organism>